<reference evidence="1 2" key="1">
    <citation type="submission" date="2020-02" db="EMBL/GenBank/DDBJ databases">
        <authorList>
            <person name="Ferguson B K."/>
        </authorList>
    </citation>
    <scope>NUCLEOTIDE SEQUENCE [LARGE SCALE GENOMIC DNA]</scope>
</reference>
<sequence length="56" mass="6614">MAYGTAYQYHLNTCRALHLMIRRPMPIAHISPYHFHSRGTRRCEHSKPFSSSGFHR</sequence>
<gene>
    <name evidence="1" type="ORF">NTEN_LOCUS15876</name>
</gene>
<name>A0A6H5HC02_9HEMI</name>
<organism evidence="1 2">
    <name type="scientific">Nesidiocoris tenuis</name>
    <dbReference type="NCBI Taxonomy" id="355587"/>
    <lineage>
        <taxon>Eukaryota</taxon>
        <taxon>Metazoa</taxon>
        <taxon>Ecdysozoa</taxon>
        <taxon>Arthropoda</taxon>
        <taxon>Hexapoda</taxon>
        <taxon>Insecta</taxon>
        <taxon>Pterygota</taxon>
        <taxon>Neoptera</taxon>
        <taxon>Paraneoptera</taxon>
        <taxon>Hemiptera</taxon>
        <taxon>Heteroptera</taxon>
        <taxon>Panheteroptera</taxon>
        <taxon>Cimicomorpha</taxon>
        <taxon>Miridae</taxon>
        <taxon>Dicyphina</taxon>
        <taxon>Nesidiocoris</taxon>
    </lineage>
</organism>
<dbReference type="Proteomes" id="UP000479000">
    <property type="component" value="Unassembled WGS sequence"/>
</dbReference>
<protein>
    <submittedName>
        <fullName evidence="1">Uncharacterized protein</fullName>
    </submittedName>
</protein>
<proteinExistence type="predicted"/>
<feature type="non-terminal residue" evidence="1">
    <location>
        <position position="56"/>
    </location>
</feature>
<accession>A0A6H5HC02</accession>
<dbReference type="EMBL" id="CADCXU010023390">
    <property type="protein sequence ID" value="CAB0010883.1"/>
    <property type="molecule type" value="Genomic_DNA"/>
</dbReference>
<evidence type="ECO:0000313" key="2">
    <source>
        <dbReference type="Proteomes" id="UP000479000"/>
    </source>
</evidence>
<keyword evidence="2" id="KW-1185">Reference proteome</keyword>
<dbReference type="AlphaFoldDB" id="A0A6H5HC02"/>
<evidence type="ECO:0000313" key="1">
    <source>
        <dbReference type="EMBL" id="CAB0010883.1"/>
    </source>
</evidence>